<evidence type="ECO:0000256" key="1">
    <source>
        <dbReference type="SAM" id="MobiDB-lite"/>
    </source>
</evidence>
<feature type="domain" description="TOG" evidence="2">
    <location>
        <begin position="490"/>
        <end position="762"/>
    </location>
</feature>
<dbReference type="Gene3D" id="1.25.10.10">
    <property type="entry name" value="Leucine-rich Repeat Variant"/>
    <property type="match status" value="1"/>
</dbReference>
<dbReference type="FunFam" id="1.25.10.10:FF:001700">
    <property type="entry name" value="Uncharacterized protein"/>
    <property type="match status" value="1"/>
</dbReference>
<reference evidence="3 4" key="2">
    <citation type="submission" date="2016-05" db="EMBL/GenBank/DDBJ databases">
        <title>Lineage-specific infection strategies underlie the spectrum of fungal disease in amphibians.</title>
        <authorList>
            <person name="Cuomo C.A."/>
            <person name="Farrer R.A."/>
            <person name="James T."/>
            <person name="Longcore J."/>
            <person name="Birren B."/>
        </authorList>
    </citation>
    <scope>NUCLEOTIDE SEQUENCE [LARGE SCALE GENOMIC DNA]</scope>
    <source>
        <strain evidence="3 4">JEL423</strain>
    </source>
</reference>
<dbReference type="InterPro" id="IPR034085">
    <property type="entry name" value="TOG"/>
</dbReference>
<dbReference type="eggNOG" id="KOG4825">
    <property type="taxonomic scope" value="Eukaryota"/>
</dbReference>
<dbReference type="PANTHER" id="PTHR13371:SF0">
    <property type="entry name" value="CENTROSOMAL PROTEIN OF 104 KDA"/>
    <property type="match status" value="1"/>
</dbReference>
<organism evidence="3 4">
    <name type="scientific">Batrachochytrium dendrobatidis (strain JEL423)</name>
    <dbReference type="NCBI Taxonomy" id="403673"/>
    <lineage>
        <taxon>Eukaryota</taxon>
        <taxon>Fungi</taxon>
        <taxon>Fungi incertae sedis</taxon>
        <taxon>Chytridiomycota</taxon>
        <taxon>Chytridiomycota incertae sedis</taxon>
        <taxon>Chytridiomycetes</taxon>
        <taxon>Rhizophydiales</taxon>
        <taxon>Rhizophydiales incertae sedis</taxon>
        <taxon>Batrachochytrium</taxon>
    </lineage>
</organism>
<dbReference type="InterPro" id="IPR048738">
    <property type="entry name" value="CEP104_Znf"/>
</dbReference>
<dbReference type="PANTHER" id="PTHR13371">
    <property type="entry name" value="GLYCINE-, GLUTAMATE-, THIENYLCYCLOHEXYLPIPERIDINE-BINDING PROTEIN"/>
    <property type="match status" value="1"/>
</dbReference>
<dbReference type="SUPFAM" id="SSF48371">
    <property type="entry name" value="ARM repeat"/>
    <property type="match status" value="1"/>
</dbReference>
<dbReference type="Pfam" id="PF21040">
    <property type="entry name" value="CEP104-like_TOG"/>
    <property type="match status" value="1"/>
</dbReference>
<dbReference type="GO" id="GO:0005929">
    <property type="term" value="C:cilium"/>
    <property type="evidence" value="ECO:0007669"/>
    <property type="project" value="TreeGrafter"/>
</dbReference>
<feature type="region of interest" description="Disordered" evidence="1">
    <location>
        <begin position="323"/>
        <end position="376"/>
    </location>
</feature>
<accession>A0A177WDK6</accession>
<evidence type="ECO:0000259" key="2">
    <source>
        <dbReference type="SMART" id="SM01349"/>
    </source>
</evidence>
<dbReference type="InterPro" id="IPR011989">
    <property type="entry name" value="ARM-like"/>
</dbReference>
<dbReference type="VEuPathDB" id="FungiDB:BDEG_21801"/>
<dbReference type="Proteomes" id="UP000077115">
    <property type="component" value="Unassembled WGS sequence"/>
</dbReference>
<name>A0A177WDK6_BATDL</name>
<dbReference type="SMART" id="SM01349">
    <property type="entry name" value="TOG"/>
    <property type="match status" value="1"/>
</dbReference>
<dbReference type="OrthoDB" id="66599at2759"/>
<proteinExistence type="predicted"/>
<dbReference type="AlphaFoldDB" id="A0A177WDK6"/>
<evidence type="ECO:0000313" key="3">
    <source>
        <dbReference type="EMBL" id="OAJ37812.1"/>
    </source>
</evidence>
<dbReference type="InterPro" id="IPR052607">
    <property type="entry name" value="CEP104-like"/>
</dbReference>
<dbReference type="Pfam" id="PF21039">
    <property type="entry name" value="CEP104_ZnF"/>
    <property type="match status" value="1"/>
</dbReference>
<protein>
    <recommendedName>
        <fullName evidence="2">TOG domain-containing protein</fullName>
    </recommendedName>
</protein>
<gene>
    <name evidence="3" type="ORF">BDEG_21801</name>
</gene>
<dbReference type="InterPro" id="IPR048739">
    <property type="entry name" value="CEP104_N"/>
</dbReference>
<dbReference type="EMBL" id="DS022301">
    <property type="protein sequence ID" value="OAJ37812.1"/>
    <property type="molecule type" value="Genomic_DNA"/>
</dbReference>
<reference evidence="3 4" key="1">
    <citation type="submission" date="2006-10" db="EMBL/GenBank/DDBJ databases">
        <title>The Genome Sequence of Batrachochytrium dendrobatidis JEL423.</title>
        <authorList>
            <consortium name="The Broad Institute Genome Sequencing Platform"/>
            <person name="Birren B."/>
            <person name="Lander E."/>
            <person name="Galagan J."/>
            <person name="Cuomo C."/>
            <person name="Devon K."/>
            <person name="Jaffe D."/>
            <person name="Butler J."/>
            <person name="Alvarez P."/>
            <person name="Gnerre S."/>
            <person name="Grabherr M."/>
            <person name="Kleber M."/>
            <person name="Mauceli E."/>
            <person name="Brockman W."/>
            <person name="Young S."/>
            <person name="LaButti K."/>
            <person name="Sykes S."/>
            <person name="DeCaprio D."/>
            <person name="Crawford M."/>
            <person name="Koehrsen M."/>
            <person name="Engels R."/>
            <person name="Montgomery P."/>
            <person name="Pearson M."/>
            <person name="Howarth C."/>
            <person name="Larson L."/>
            <person name="White J."/>
            <person name="O'Leary S."/>
            <person name="Kodira C."/>
            <person name="Zeng Q."/>
            <person name="Yandava C."/>
            <person name="Alvarado L."/>
            <person name="Longcore J."/>
            <person name="James T."/>
        </authorList>
    </citation>
    <scope>NUCLEOTIDE SEQUENCE [LARGE SCALE GENOMIC DNA]</scope>
    <source>
        <strain evidence="3 4">JEL423</strain>
    </source>
</reference>
<sequence>MKVSKLDFKILGCTGYDEQHPPSELHIDKHTPTAVGWQSERFCLFPQELVLHLTVGQSRICKIQLLAHHFKIPTRVEVHLATVPQLTAWGGFGPGFLESVKYHRLGFVSLDDNVANGYRARELKSIHLDGNANLIKLVLHKCHVNALNLYNQIGLVAINILGAGVEPETTYRIPSRLDMDNSDSASNRLSKVVLKGITDKSSIDAQTSRDKDLSFSVEYDRQISNILSQLQNAKEQAVRVEQYTTARKMKQLYTVFLEGGNEISRLSFKKRHAVQVEDFDTAEKYQCKENDIRTALYKNLTEAGYEIANGNITEILTAEITTVKKKPPSPPISPKKLANMHSQEQRRHTNSPDTREKSRLGNQLHHPSSTMSFVNSEEFESKKLLHVDSNLDTSKPSVSSPPLPVSKQLAKMQQTQDQRQPIMPPDSSISANQNFELSTTDTVNLPLSHLSRSKSALSSKHSSQLNDQIHDSFGSQTLDAFSDEMADPEPINTNQEIQFALPLQEFGITLVSKILSCQFRHRESGLNDLMMFITHLDDVDTIALETIRAGFQLLTKVLCDTRERTSILALTVFSKFMEKAIMHDKSHSSMVAALEENMFATLLFRAGDSNVRIKKSCLDVIHQCISSYHTAGHESNSLGSIVPALVKPSSINGKSTLVHHRHIKTRLDIILNVLQLYGVDDGSSRNLANEKIGLSFKEVLQFTIPYLEHVNSDVRDAASTVVATLGLQVGSDYVLKHLKGIRDQQVQHIKSKMSSYQYKGDQHSYSVKAAKSQKHASLPLDSAVSTHKSNIAREESDQSLHEYIPFDKRCIFCNESNSNFTEEALERHYWESCPLLTKCPSCGLITEVPALTEHLFKDCEYASTMRQCSRCKTAVPETHLKLHMSKKQCPVYKKGMSRCPLCQNDFTGVSALRLHLTTGAGCSASSRKPKLTLQTVSKTRNHIKQ</sequence>
<dbReference type="Pfam" id="PF21038">
    <property type="entry name" value="CEP104_N"/>
    <property type="match status" value="1"/>
</dbReference>
<dbReference type="InterPro" id="IPR016024">
    <property type="entry name" value="ARM-type_fold"/>
</dbReference>
<evidence type="ECO:0000313" key="4">
    <source>
        <dbReference type="Proteomes" id="UP000077115"/>
    </source>
</evidence>
<feature type="compositionally biased region" description="Polar residues" evidence="1">
    <location>
        <begin position="365"/>
        <end position="375"/>
    </location>
</feature>